<dbReference type="SUPFAM" id="SSF53150">
    <property type="entry name" value="DNA repair protein MutS, domain II"/>
    <property type="match status" value="1"/>
</dbReference>
<dbReference type="InterPro" id="IPR016151">
    <property type="entry name" value="DNA_mismatch_repair_MutS_N"/>
</dbReference>
<dbReference type="Pfam" id="PF00488">
    <property type="entry name" value="MutS_V"/>
    <property type="match status" value="1"/>
</dbReference>
<protein>
    <recommendedName>
        <fullName evidence="2 9">DNA mismatch repair protein MutS</fullName>
    </recommendedName>
</protein>
<evidence type="ECO:0000256" key="6">
    <source>
        <dbReference type="ARBA" id="ARBA00023125"/>
    </source>
</evidence>
<keyword evidence="5 9" id="KW-0067">ATP-binding</keyword>
<dbReference type="CDD" id="cd03284">
    <property type="entry name" value="ABC_MutS1"/>
    <property type="match status" value="1"/>
</dbReference>
<dbReference type="NCBIfam" id="TIGR01070">
    <property type="entry name" value="mutS1"/>
    <property type="match status" value="1"/>
</dbReference>
<dbReference type="InterPro" id="IPR007695">
    <property type="entry name" value="DNA_mismatch_repair_MutS-lik_N"/>
</dbReference>
<dbReference type="Pfam" id="PF05188">
    <property type="entry name" value="MutS_II"/>
    <property type="match status" value="1"/>
</dbReference>
<organism evidence="13 14">
    <name type="scientific">Intestinicryptomonas porci</name>
    <dbReference type="NCBI Taxonomy" id="2926320"/>
    <lineage>
        <taxon>Bacteria</taxon>
        <taxon>Pseudomonadati</taxon>
        <taxon>Verrucomicrobiota</taxon>
        <taxon>Opitutia</taxon>
        <taxon>Opitutales</taxon>
        <taxon>Intestinicryptomonaceae</taxon>
        <taxon>Intestinicryptomonas</taxon>
    </lineage>
</organism>
<evidence type="ECO:0000259" key="12">
    <source>
        <dbReference type="PROSITE" id="PS00486"/>
    </source>
</evidence>
<dbReference type="Gene3D" id="3.40.50.300">
    <property type="entry name" value="P-loop containing nucleotide triphosphate hydrolases"/>
    <property type="match status" value="1"/>
</dbReference>
<evidence type="ECO:0000256" key="5">
    <source>
        <dbReference type="ARBA" id="ARBA00022840"/>
    </source>
</evidence>
<dbReference type="InterPro" id="IPR007861">
    <property type="entry name" value="DNA_mismatch_repair_MutS_clamp"/>
</dbReference>
<dbReference type="SMART" id="SM00533">
    <property type="entry name" value="MUTSd"/>
    <property type="match status" value="1"/>
</dbReference>
<dbReference type="NCBIfam" id="NF003810">
    <property type="entry name" value="PRK05399.1"/>
    <property type="match status" value="1"/>
</dbReference>
<feature type="region of interest" description="Disordered" evidence="11">
    <location>
        <begin position="823"/>
        <end position="845"/>
    </location>
</feature>
<dbReference type="InterPro" id="IPR017261">
    <property type="entry name" value="DNA_mismatch_repair_MutS/MSH"/>
</dbReference>
<dbReference type="EMBL" id="JALBUT010000004">
    <property type="protein sequence ID" value="MDX8415494.1"/>
    <property type="molecule type" value="Genomic_DNA"/>
</dbReference>
<evidence type="ECO:0000313" key="14">
    <source>
        <dbReference type="Proteomes" id="UP001275932"/>
    </source>
</evidence>
<dbReference type="InterPro" id="IPR036187">
    <property type="entry name" value="DNA_mismatch_repair_MutS_sf"/>
</dbReference>
<feature type="binding site" evidence="9">
    <location>
        <begin position="623"/>
        <end position="630"/>
    </location>
    <ligand>
        <name>ATP</name>
        <dbReference type="ChEBI" id="CHEBI:30616"/>
    </ligand>
</feature>
<evidence type="ECO:0000313" key="13">
    <source>
        <dbReference type="EMBL" id="MDX8415494.1"/>
    </source>
</evidence>
<dbReference type="InterPro" id="IPR007696">
    <property type="entry name" value="DNA_mismatch_repair_MutS_core"/>
</dbReference>
<dbReference type="Pfam" id="PF01624">
    <property type="entry name" value="MutS_I"/>
    <property type="match status" value="1"/>
</dbReference>
<dbReference type="Pfam" id="PF05190">
    <property type="entry name" value="MutS_IV"/>
    <property type="match status" value="1"/>
</dbReference>
<sequence>MMEQYWEFRKSLPKDTALLFRLGDFYEMFYDDAIECAPILGITLTKRSSYPMAGIPYHALSQYLPKLLSAGKKVAICEQDEIPKAGKLVKRSINRILTPGTMLEDSQLDSRSGSFIMAFNISKDYSLQASWMDLSSGEFYCADFSKPENFLSVLSALNPREILLPECGSEKWKSDETLMGWNAIFRSLADLRPVSLLPDYRFAPDYGENLVKELLGVANLSGFGFKANENVLGAAGALVFYVSENLRNKPQNISFLRKIATEKCLLIDAATQRNLEIFRTSSGLKEGSLLDAIDRTLTPTGARLLESYLASPTIEAEEIKRRQNIVWDFFNAPSESAELAEYLKNVRDIPRILGRLQNRIRSPRELGALLSSIVQIEPIKKVLKACLGCPEEKIENAFGDYSGLANYLSSALSDELPAKIQDGGAIRDGFDAELDNLRLMSRDSKTWLANLEREEQIATGIKNLRIKYNGAFGYFIEITKSNLNLVPPHYIRRQTMTNAERYTTEDLRKKEREILHSEVAAMEREDAIFTEVTENVLKYFSSLMKTSHALAEIDVFRGWAELARDWDYCRPEIDESGEIFIEDGRHPVVEQVLKKNGTSKTLAFVPNDTILSSGEEQIAIITGPNMAGKSTYIRQVALISLLAQTGCFVPAKSCKIGILDRIFSRVGASDELSKGNSTFMVEMNETANILNNATSRSLIILDEIGRGTSTYDGLSIAWGVVEYLHGKGNSGPKTLFATHYHELTRLEGALPRLVNYRIAVKEWNDEIIFIRKIEKGAADKSYGIQVARLAGLPREVIERAKEILSELEAEGFTMREHLALENKIKRKPSARKPQPDWESRQMSLF</sequence>
<dbReference type="Gene3D" id="3.40.1170.10">
    <property type="entry name" value="DNA repair protein MutS, domain I"/>
    <property type="match status" value="1"/>
</dbReference>
<dbReference type="InterPro" id="IPR036678">
    <property type="entry name" value="MutS_con_dom_sf"/>
</dbReference>
<evidence type="ECO:0000256" key="7">
    <source>
        <dbReference type="ARBA" id="ARBA00023204"/>
    </source>
</evidence>
<dbReference type="Gene3D" id="3.30.420.110">
    <property type="entry name" value="MutS, connector domain"/>
    <property type="match status" value="1"/>
</dbReference>
<dbReference type="PIRSF" id="PIRSF037677">
    <property type="entry name" value="DNA_mis_repair_Msh6"/>
    <property type="match status" value="1"/>
</dbReference>
<dbReference type="SUPFAM" id="SSF48334">
    <property type="entry name" value="DNA repair protein MutS, domain III"/>
    <property type="match status" value="1"/>
</dbReference>
<dbReference type="InterPro" id="IPR000432">
    <property type="entry name" value="DNA_mismatch_repair_MutS_C"/>
</dbReference>
<dbReference type="Proteomes" id="UP001275932">
    <property type="component" value="Unassembled WGS sequence"/>
</dbReference>
<dbReference type="Gene3D" id="1.10.1420.10">
    <property type="match status" value="2"/>
</dbReference>
<accession>A0ABU4WGY6</accession>
<dbReference type="HAMAP" id="MF_00096">
    <property type="entry name" value="MutS"/>
    <property type="match status" value="1"/>
</dbReference>
<comment type="similarity">
    <text evidence="1 9 10">Belongs to the DNA mismatch repair MutS family.</text>
</comment>
<dbReference type="PANTHER" id="PTHR11361">
    <property type="entry name" value="DNA MISMATCH REPAIR PROTEIN MUTS FAMILY MEMBER"/>
    <property type="match status" value="1"/>
</dbReference>
<dbReference type="SMART" id="SM00534">
    <property type="entry name" value="MUTSac"/>
    <property type="match status" value="1"/>
</dbReference>
<keyword evidence="4 9" id="KW-0227">DNA damage</keyword>
<evidence type="ECO:0000256" key="10">
    <source>
        <dbReference type="RuleBase" id="RU003756"/>
    </source>
</evidence>
<evidence type="ECO:0000256" key="8">
    <source>
        <dbReference type="ARBA" id="ARBA00024647"/>
    </source>
</evidence>
<gene>
    <name evidence="9 13" type="primary">mutS</name>
    <name evidence="13" type="ORF">MOX91_04770</name>
</gene>
<evidence type="ECO:0000256" key="1">
    <source>
        <dbReference type="ARBA" id="ARBA00006271"/>
    </source>
</evidence>
<evidence type="ECO:0000256" key="4">
    <source>
        <dbReference type="ARBA" id="ARBA00022763"/>
    </source>
</evidence>
<evidence type="ECO:0000256" key="3">
    <source>
        <dbReference type="ARBA" id="ARBA00022741"/>
    </source>
</evidence>
<comment type="caution">
    <text evidence="13">The sequence shown here is derived from an EMBL/GenBank/DDBJ whole genome shotgun (WGS) entry which is preliminary data.</text>
</comment>
<dbReference type="SUPFAM" id="SSF55271">
    <property type="entry name" value="DNA repair protein MutS, domain I"/>
    <property type="match status" value="1"/>
</dbReference>
<evidence type="ECO:0000256" key="2">
    <source>
        <dbReference type="ARBA" id="ARBA00021982"/>
    </source>
</evidence>
<feature type="domain" description="DNA mismatch repair proteins mutS family" evidence="12">
    <location>
        <begin position="697"/>
        <end position="713"/>
    </location>
</feature>
<name>A0ABU4WGY6_9BACT</name>
<proteinExistence type="inferred from homology"/>
<evidence type="ECO:0000256" key="9">
    <source>
        <dbReference type="HAMAP-Rule" id="MF_00096"/>
    </source>
</evidence>
<evidence type="ECO:0000256" key="11">
    <source>
        <dbReference type="SAM" id="MobiDB-lite"/>
    </source>
</evidence>
<dbReference type="Pfam" id="PF05192">
    <property type="entry name" value="MutS_III"/>
    <property type="match status" value="1"/>
</dbReference>
<comment type="function">
    <text evidence="8 9">This protein is involved in the repair of mismatches in DNA. It is possible that it carries out the mismatch recognition step. This protein has a weak ATPase activity.</text>
</comment>
<dbReference type="InterPro" id="IPR045076">
    <property type="entry name" value="MutS"/>
</dbReference>
<dbReference type="PROSITE" id="PS00486">
    <property type="entry name" value="DNA_MISMATCH_REPAIR_2"/>
    <property type="match status" value="1"/>
</dbReference>
<dbReference type="PANTHER" id="PTHR11361:SF34">
    <property type="entry name" value="DNA MISMATCH REPAIR PROTEIN MSH1, MITOCHONDRIAL"/>
    <property type="match status" value="1"/>
</dbReference>
<dbReference type="InterPro" id="IPR007860">
    <property type="entry name" value="DNA_mmatch_repair_MutS_con_dom"/>
</dbReference>
<keyword evidence="14" id="KW-1185">Reference proteome</keyword>
<reference evidence="13 14" key="1">
    <citation type="submission" date="2022-03" db="EMBL/GenBank/DDBJ databases">
        <title>Novel taxa within the pig intestine.</title>
        <authorList>
            <person name="Wylensek D."/>
            <person name="Bishof K."/>
            <person name="Afrizal A."/>
            <person name="Clavel T."/>
        </authorList>
    </citation>
    <scope>NUCLEOTIDE SEQUENCE [LARGE SCALE GENOMIC DNA]</scope>
    <source>
        <strain evidence="13 14">CLA-KB-P66</strain>
    </source>
</reference>
<keyword evidence="6 9" id="KW-0238">DNA-binding</keyword>
<dbReference type="InterPro" id="IPR005748">
    <property type="entry name" value="DNA_mismatch_repair_MutS"/>
</dbReference>
<keyword evidence="3 9" id="KW-0547">Nucleotide-binding</keyword>
<dbReference type="SUPFAM" id="SSF52540">
    <property type="entry name" value="P-loop containing nucleoside triphosphate hydrolases"/>
    <property type="match status" value="1"/>
</dbReference>
<keyword evidence="7 9" id="KW-0234">DNA repair</keyword>
<dbReference type="InterPro" id="IPR027417">
    <property type="entry name" value="P-loop_NTPase"/>
</dbReference>